<evidence type="ECO:0000313" key="4">
    <source>
        <dbReference type="EMBL" id="KKW27127.1"/>
    </source>
</evidence>
<comment type="caution">
    <text evidence="4">The sequence shown here is derived from an EMBL/GenBank/DDBJ whole genome shotgun (WGS) entry which is preliminary data.</text>
</comment>
<feature type="compositionally biased region" description="Acidic residues" evidence="1">
    <location>
        <begin position="245"/>
        <end position="255"/>
    </location>
</feature>
<protein>
    <recommendedName>
        <fullName evidence="3">DUF5667 domain-containing protein</fullName>
    </recommendedName>
</protein>
<dbReference type="Proteomes" id="UP000034913">
    <property type="component" value="Unassembled WGS sequence"/>
</dbReference>
<gene>
    <name evidence="4" type="ORF">VF00_C0001G0062</name>
</gene>
<sequence>MTNYTDKQIEQLIRQAGRRVQLSVSDKSQLKNKLMGVINTLPERTNTYQTNNLFNQRRFAMPLIPLVIALVIALGGGTAALADSAKPGDALYPIDQWIERIQERITQAPEAKAGLFAKFSEERLAELKALQELDPSEWPEAMKAKFEEHKQDAVARVAKSIERVNTVQTKFEEKLAAAKTEAEREAFQKIVEHLDEVMAKREERMNAIEASDINQIPIRAKLREWRGESAKEMLELHREVLKQLDEDDNEDTTDTEDAKLPLPEGLLGTDQDVADATAQAADLKAKMALVAQAAQDWYEQVSPWYPPKPTTPEPEPNWPPHLM</sequence>
<evidence type="ECO:0000256" key="1">
    <source>
        <dbReference type="SAM" id="MobiDB-lite"/>
    </source>
</evidence>
<dbReference type="AlphaFoldDB" id="A0A0G1ZGV7"/>
<organism evidence="4 5">
    <name type="scientific">candidate division Kazan bacterium GW2011_GWB1_52_7</name>
    <dbReference type="NCBI Taxonomy" id="1620414"/>
    <lineage>
        <taxon>Bacteria</taxon>
        <taxon>Bacteria division Kazan-3B-28</taxon>
    </lineage>
</organism>
<evidence type="ECO:0000259" key="3">
    <source>
        <dbReference type="Pfam" id="PF18915"/>
    </source>
</evidence>
<keyword evidence="2" id="KW-0472">Membrane</keyword>
<feature type="region of interest" description="Disordered" evidence="1">
    <location>
        <begin position="242"/>
        <end position="266"/>
    </location>
</feature>
<feature type="compositionally biased region" description="Pro residues" evidence="1">
    <location>
        <begin position="304"/>
        <end position="323"/>
    </location>
</feature>
<evidence type="ECO:0000313" key="5">
    <source>
        <dbReference type="Proteomes" id="UP000034913"/>
    </source>
</evidence>
<evidence type="ECO:0000256" key="2">
    <source>
        <dbReference type="SAM" id="Phobius"/>
    </source>
</evidence>
<dbReference type="EMBL" id="LCRB01000001">
    <property type="protein sequence ID" value="KKW27127.1"/>
    <property type="molecule type" value="Genomic_DNA"/>
</dbReference>
<reference evidence="4 5" key="1">
    <citation type="journal article" date="2015" name="Nature">
        <title>rRNA introns, odd ribosomes, and small enigmatic genomes across a large radiation of phyla.</title>
        <authorList>
            <person name="Brown C.T."/>
            <person name="Hug L.A."/>
            <person name="Thomas B.C."/>
            <person name="Sharon I."/>
            <person name="Castelle C.J."/>
            <person name="Singh A."/>
            <person name="Wilkins M.J."/>
            <person name="Williams K.H."/>
            <person name="Banfield J.F."/>
        </authorList>
    </citation>
    <scope>NUCLEOTIDE SEQUENCE [LARGE SCALE GENOMIC DNA]</scope>
</reference>
<feature type="domain" description="DUF5667" evidence="3">
    <location>
        <begin position="86"/>
        <end position="181"/>
    </location>
</feature>
<accession>A0A0G1ZGV7</accession>
<dbReference type="InterPro" id="IPR043725">
    <property type="entry name" value="DUF5667"/>
</dbReference>
<name>A0A0G1ZGV7_UNCK3</name>
<dbReference type="Pfam" id="PF18915">
    <property type="entry name" value="DUF5667"/>
    <property type="match status" value="1"/>
</dbReference>
<keyword evidence="2" id="KW-0812">Transmembrane</keyword>
<feature type="transmembrane region" description="Helical" evidence="2">
    <location>
        <begin position="63"/>
        <end position="82"/>
    </location>
</feature>
<keyword evidence="2" id="KW-1133">Transmembrane helix</keyword>
<feature type="region of interest" description="Disordered" evidence="1">
    <location>
        <begin position="302"/>
        <end position="323"/>
    </location>
</feature>
<proteinExistence type="predicted"/>